<dbReference type="Gene3D" id="3.40.50.300">
    <property type="entry name" value="P-loop containing nucleotide triphosphate hydrolases"/>
    <property type="match status" value="1"/>
</dbReference>
<dbReference type="InterPro" id="IPR020006">
    <property type="entry name" value="FlhF"/>
</dbReference>
<feature type="domain" description="AAA+ ATPase" evidence="15">
    <location>
        <begin position="187"/>
        <end position="334"/>
    </location>
</feature>
<evidence type="ECO:0000256" key="2">
    <source>
        <dbReference type="ARBA" id="ARBA00008531"/>
    </source>
</evidence>
<dbReference type="KEGG" id="agv:OJF2_43160"/>
<dbReference type="GO" id="GO:0044781">
    <property type="term" value="P:bacterial-type flagellum organization"/>
    <property type="evidence" value="ECO:0007669"/>
    <property type="project" value="UniProtKB-UniRule"/>
</dbReference>
<dbReference type="Pfam" id="PF00448">
    <property type="entry name" value="SRP54"/>
    <property type="match status" value="1"/>
</dbReference>
<evidence type="ECO:0000313" key="18">
    <source>
        <dbReference type="Proteomes" id="UP000324233"/>
    </source>
</evidence>
<evidence type="ECO:0000256" key="11">
    <source>
        <dbReference type="ARBA" id="ARBA00023225"/>
    </source>
</evidence>
<dbReference type="Gene3D" id="1.20.120.1380">
    <property type="entry name" value="Flagellar FlhF biosynthesis protein, N domain"/>
    <property type="match status" value="1"/>
</dbReference>
<dbReference type="SUPFAM" id="SSF52540">
    <property type="entry name" value="P-loop containing nucleoside triphosphate hydrolases"/>
    <property type="match status" value="1"/>
</dbReference>
<dbReference type="InterPro" id="IPR047040">
    <property type="entry name" value="FlhF__GTPase_dom"/>
</dbReference>
<dbReference type="PANTHER" id="PTHR43134:SF3">
    <property type="entry name" value="FLAGELLAR BIOSYNTHESIS PROTEIN FLHF"/>
    <property type="match status" value="1"/>
</dbReference>
<gene>
    <name evidence="17" type="primary">flhF</name>
    <name evidence="17" type="ORF">OJF2_43160</name>
</gene>
<keyword evidence="5" id="KW-1003">Cell membrane</keyword>
<dbReference type="GO" id="GO:0015031">
    <property type="term" value="P:protein transport"/>
    <property type="evidence" value="ECO:0007669"/>
    <property type="project" value="UniProtKB-KW"/>
</dbReference>
<evidence type="ECO:0000256" key="6">
    <source>
        <dbReference type="ARBA" id="ARBA00022741"/>
    </source>
</evidence>
<dbReference type="EMBL" id="CP042997">
    <property type="protein sequence ID" value="QEH35759.1"/>
    <property type="molecule type" value="Genomic_DNA"/>
</dbReference>
<dbReference type="FunFam" id="3.40.50.300:FF:000695">
    <property type="entry name" value="Flagellar biosynthesis regulator FlhF"/>
    <property type="match status" value="1"/>
</dbReference>
<dbReference type="SMART" id="SM00382">
    <property type="entry name" value="AAA"/>
    <property type="match status" value="1"/>
</dbReference>
<comment type="function">
    <text evidence="12">Necessary for flagellar biosynthesis. May be involved in translocation of the flagellum.</text>
</comment>
<keyword evidence="18" id="KW-1185">Reference proteome</keyword>
<dbReference type="PANTHER" id="PTHR43134">
    <property type="entry name" value="SIGNAL RECOGNITION PARTICLE RECEPTOR SUBUNIT ALPHA"/>
    <property type="match status" value="1"/>
</dbReference>
<evidence type="ECO:0000259" key="16">
    <source>
        <dbReference type="SMART" id="SM00962"/>
    </source>
</evidence>
<evidence type="ECO:0000256" key="9">
    <source>
        <dbReference type="ARBA" id="ARBA00023134"/>
    </source>
</evidence>
<keyword evidence="17" id="KW-0282">Flagellum</keyword>
<dbReference type="GO" id="GO:0003924">
    <property type="term" value="F:GTPase activity"/>
    <property type="evidence" value="ECO:0007669"/>
    <property type="project" value="UniProtKB-UniRule"/>
</dbReference>
<keyword evidence="4" id="KW-0813">Transport</keyword>
<dbReference type="GO" id="GO:0006614">
    <property type="term" value="P:SRP-dependent cotranslational protein targeting to membrane"/>
    <property type="evidence" value="ECO:0007669"/>
    <property type="project" value="UniProtKB-UniRule"/>
</dbReference>
<feature type="domain" description="SRP54-type proteins GTP-binding" evidence="16">
    <location>
        <begin position="188"/>
        <end position="379"/>
    </location>
</feature>
<keyword evidence="17" id="KW-0966">Cell projection</keyword>
<keyword evidence="9" id="KW-0342">GTP-binding</keyword>
<evidence type="ECO:0000259" key="15">
    <source>
        <dbReference type="SMART" id="SM00382"/>
    </source>
</evidence>
<keyword evidence="17" id="KW-0969">Cilium</keyword>
<comment type="similarity">
    <text evidence="2">Belongs to the GTP-binding SRP family.</text>
</comment>
<evidence type="ECO:0000256" key="7">
    <source>
        <dbReference type="ARBA" id="ARBA00022795"/>
    </source>
</evidence>
<keyword evidence="7" id="KW-1005">Bacterial flagellum biogenesis</keyword>
<organism evidence="17 18">
    <name type="scientific">Aquisphaera giovannonii</name>
    <dbReference type="NCBI Taxonomy" id="406548"/>
    <lineage>
        <taxon>Bacteria</taxon>
        <taxon>Pseudomonadati</taxon>
        <taxon>Planctomycetota</taxon>
        <taxon>Planctomycetia</taxon>
        <taxon>Isosphaerales</taxon>
        <taxon>Isosphaeraceae</taxon>
        <taxon>Aquisphaera</taxon>
    </lineage>
</organism>
<keyword evidence="8" id="KW-0653">Protein transport</keyword>
<dbReference type="Proteomes" id="UP000324233">
    <property type="component" value="Chromosome"/>
</dbReference>
<evidence type="ECO:0000256" key="4">
    <source>
        <dbReference type="ARBA" id="ARBA00022448"/>
    </source>
</evidence>
<comment type="subcellular location">
    <subcellularLocation>
        <location evidence="1">Cell membrane</location>
        <topology evidence="1">Peripheral membrane protein</topology>
        <orientation evidence="1">Cytoplasmic side</orientation>
    </subcellularLocation>
</comment>
<name>A0A5B9W6H1_9BACT</name>
<evidence type="ECO:0000256" key="13">
    <source>
        <dbReference type="NCBIfam" id="TIGR03499"/>
    </source>
</evidence>
<evidence type="ECO:0000256" key="1">
    <source>
        <dbReference type="ARBA" id="ARBA00004413"/>
    </source>
</evidence>
<evidence type="ECO:0000256" key="8">
    <source>
        <dbReference type="ARBA" id="ARBA00022927"/>
    </source>
</evidence>
<protein>
    <recommendedName>
        <fullName evidence="3 13">Flagellar biosynthesis protein FlhF</fullName>
    </recommendedName>
</protein>
<dbReference type="AlphaFoldDB" id="A0A5B9W6H1"/>
<dbReference type="InterPro" id="IPR003593">
    <property type="entry name" value="AAA+_ATPase"/>
</dbReference>
<reference evidence="17 18" key="1">
    <citation type="submission" date="2019-08" db="EMBL/GenBank/DDBJ databases">
        <title>Deep-cultivation of Planctomycetes and their phenomic and genomic characterization uncovers novel biology.</title>
        <authorList>
            <person name="Wiegand S."/>
            <person name="Jogler M."/>
            <person name="Boedeker C."/>
            <person name="Pinto D."/>
            <person name="Vollmers J."/>
            <person name="Rivas-Marin E."/>
            <person name="Kohn T."/>
            <person name="Peeters S.H."/>
            <person name="Heuer A."/>
            <person name="Rast P."/>
            <person name="Oberbeckmann S."/>
            <person name="Bunk B."/>
            <person name="Jeske O."/>
            <person name="Meyerdierks A."/>
            <person name="Storesund J.E."/>
            <person name="Kallscheuer N."/>
            <person name="Luecker S."/>
            <person name="Lage O.M."/>
            <person name="Pohl T."/>
            <person name="Merkel B.J."/>
            <person name="Hornburger P."/>
            <person name="Mueller R.-W."/>
            <person name="Bruemmer F."/>
            <person name="Labrenz M."/>
            <person name="Spormann A.M."/>
            <person name="Op den Camp H."/>
            <person name="Overmann J."/>
            <person name="Amann R."/>
            <person name="Jetten M.S.M."/>
            <person name="Mascher T."/>
            <person name="Medema M.H."/>
            <person name="Devos D.P."/>
            <person name="Kaster A.-K."/>
            <person name="Ovreas L."/>
            <person name="Rohde M."/>
            <person name="Galperin M.Y."/>
            <person name="Jogler C."/>
        </authorList>
    </citation>
    <scope>NUCLEOTIDE SEQUENCE [LARGE SCALE GENOMIC DNA]</scope>
    <source>
        <strain evidence="17 18">OJF2</strain>
    </source>
</reference>
<evidence type="ECO:0000313" key="17">
    <source>
        <dbReference type="EMBL" id="QEH35759.1"/>
    </source>
</evidence>
<dbReference type="SMART" id="SM00962">
    <property type="entry name" value="SRP54"/>
    <property type="match status" value="1"/>
</dbReference>
<dbReference type="NCBIfam" id="TIGR03499">
    <property type="entry name" value="FlhF"/>
    <property type="match status" value="1"/>
</dbReference>
<evidence type="ECO:0000256" key="3">
    <source>
        <dbReference type="ARBA" id="ARBA00014919"/>
    </source>
</evidence>
<keyword evidence="6" id="KW-0547">Nucleotide-binding</keyword>
<proteinExistence type="inferred from homology"/>
<feature type="region of interest" description="Disordered" evidence="14">
    <location>
        <begin position="68"/>
        <end position="88"/>
    </location>
</feature>
<evidence type="ECO:0000256" key="10">
    <source>
        <dbReference type="ARBA" id="ARBA00023136"/>
    </source>
</evidence>
<keyword evidence="11" id="KW-1006">Bacterial flagellum protein export</keyword>
<dbReference type="CDD" id="cd17873">
    <property type="entry name" value="FlhF"/>
    <property type="match status" value="1"/>
</dbReference>
<evidence type="ECO:0000256" key="5">
    <source>
        <dbReference type="ARBA" id="ARBA00022475"/>
    </source>
</evidence>
<evidence type="ECO:0000256" key="12">
    <source>
        <dbReference type="ARBA" id="ARBA00025337"/>
    </source>
</evidence>
<accession>A0A5B9W6H1</accession>
<dbReference type="GO" id="GO:0005886">
    <property type="term" value="C:plasma membrane"/>
    <property type="evidence" value="ECO:0007669"/>
    <property type="project" value="UniProtKB-SubCell"/>
</dbReference>
<evidence type="ECO:0000256" key="14">
    <source>
        <dbReference type="SAM" id="MobiDB-lite"/>
    </source>
</evidence>
<dbReference type="InterPro" id="IPR000897">
    <property type="entry name" value="SRP54_GTPase_dom"/>
</dbReference>
<dbReference type="GO" id="GO:0005047">
    <property type="term" value="F:signal recognition particle binding"/>
    <property type="evidence" value="ECO:0007669"/>
    <property type="project" value="TreeGrafter"/>
</dbReference>
<keyword evidence="10" id="KW-0472">Membrane</keyword>
<dbReference type="InterPro" id="IPR027417">
    <property type="entry name" value="P-loop_NTPase"/>
</dbReference>
<dbReference type="GO" id="GO:0005525">
    <property type="term" value="F:GTP binding"/>
    <property type="evidence" value="ECO:0007669"/>
    <property type="project" value="UniProtKB-UniRule"/>
</dbReference>
<sequence>MTMAAKTYRAGTMREALARVRKDLGGDAIILASRSVRRRRLFGLGGRELIEVRASATMPQAAALVEAAGAPPPPASGAAAGPGGLSADAQGRLGDELSRLHERVDALSRMGRVDHLVPDLPAPVVASYARLVEAEVPEPLARRIAAAVADSLEPHQLHDPAEVDEALLEAVARSIPVAPPIRAVMGTRRVVALVGPTGVGKTTTVAKLAANFKLVHGLSVGLVTLDTYRIAAVEQLRTYAEIIDLPLAVANDPGEMARALDELGAVDIAFIDTAGRSPRDEVKIRELGEFMDRARPDEVHLVLSAGAGEKTLRAAAERFARVRADRLILTKLDEAEGLGDALGLLGQSSLPVSYLTTGQAVPDDIEPADRRRLAGLILGMEAIG</sequence>